<keyword evidence="3" id="KW-1185">Reference proteome</keyword>
<sequence length="117" mass="12867">MTVPDAPIGPPVDMSQQMADETDKLAVIHISHPAPEIWDMVREEFTAPGMITRGLSREQVISRVYRARHNHFGGSIYGQVECLLFLWLEMDLISSSSTSPSRVKQAQTGSSGGVTQP</sequence>
<dbReference type="Proteomes" id="UP001259832">
    <property type="component" value="Unassembled WGS sequence"/>
</dbReference>
<protein>
    <submittedName>
        <fullName evidence="2">Uncharacterized protein</fullName>
    </submittedName>
</protein>
<accession>A0AAD9G1W4</accession>
<evidence type="ECO:0000256" key="1">
    <source>
        <dbReference type="SAM" id="MobiDB-lite"/>
    </source>
</evidence>
<feature type="region of interest" description="Disordered" evidence="1">
    <location>
        <begin position="95"/>
        <end position="117"/>
    </location>
</feature>
<proteinExistence type="predicted"/>
<organism evidence="2 3">
    <name type="scientific">Phytophthora citrophthora</name>
    <dbReference type="NCBI Taxonomy" id="4793"/>
    <lineage>
        <taxon>Eukaryota</taxon>
        <taxon>Sar</taxon>
        <taxon>Stramenopiles</taxon>
        <taxon>Oomycota</taxon>
        <taxon>Peronosporomycetes</taxon>
        <taxon>Peronosporales</taxon>
        <taxon>Peronosporaceae</taxon>
        <taxon>Phytophthora</taxon>
    </lineage>
</organism>
<dbReference type="EMBL" id="JASMQC010000043">
    <property type="protein sequence ID" value="KAK1929952.1"/>
    <property type="molecule type" value="Genomic_DNA"/>
</dbReference>
<evidence type="ECO:0000313" key="2">
    <source>
        <dbReference type="EMBL" id="KAK1929952.1"/>
    </source>
</evidence>
<evidence type="ECO:0000313" key="3">
    <source>
        <dbReference type="Proteomes" id="UP001259832"/>
    </source>
</evidence>
<dbReference type="AlphaFoldDB" id="A0AAD9G1W4"/>
<name>A0AAD9G1W4_9STRA</name>
<gene>
    <name evidence="2" type="ORF">P3T76_014627</name>
</gene>
<comment type="caution">
    <text evidence="2">The sequence shown here is derived from an EMBL/GenBank/DDBJ whole genome shotgun (WGS) entry which is preliminary data.</text>
</comment>
<reference evidence="2" key="1">
    <citation type="submission" date="2023-08" db="EMBL/GenBank/DDBJ databases">
        <title>Reference Genome Resource for the Citrus Pathogen Phytophthora citrophthora.</title>
        <authorList>
            <person name="Moller H."/>
            <person name="Coetzee B."/>
            <person name="Rose L.J."/>
            <person name="Van Niekerk J.M."/>
        </authorList>
    </citation>
    <scope>NUCLEOTIDE SEQUENCE</scope>
    <source>
        <strain evidence="2">STE-U-9442</strain>
    </source>
</reference>